<gene>
    <name evidence="1" type="ORF">RCOM_0631340</name>
</gene>
<dbReference type="EMBL" id="EQ973842">
    <property type="protein sequence ID" value="EEF42626.1"/>
    <property type="molecule type" value="Genomic_DNA"/>
</dbReference>
<name>B9S0Y4_RICCO</name>
<evidence type="ECO:0000313" key="1">
    <source>
        <dbReference type="EMBL" id="EEF42626.1"/>
    </source>
</evidence>
<accession>B9S0Y4</accession>
<dbReference type="AlphaFoldDB" id="B9S0Y4"/>
<sequence>MKELTIQCYGGISRKARELKKMHIIATSWAPTLPERLEYHRNFGDQEYWS</sequence>
<protein>
    <submittedName>
        <fullName evidence="1">Uncharacterized protein</fullName>
    </submittedName>
</protein>
<evidence type="ECO:0000313" key="2">
    <source>
        <dbReference type="Proteomes" id="UP000008311"/>
    </source>
</evidence>
<organism evidence="1 2">
    <name type="scientific">Ricinus communis</name>
    <name type="common">Castor bean</name>
    <dbReference type="NCBI Taxonomy" id="3988"/>
    <lineage>
        <taxon>Eukaryota</taxon>
        <taxon>Viridiplantae</taxon>
        <taxon>Streptophyta</taxon>
        <taxon>Embryophyta</taxon>
        <taxon>Tracheophyta</taxon>
        <taxon>Spermatophyta</taxon>
        <taxon>Magnoliopsida</taxon>
        <taxon>eudicotyledons</taxon>
        <taxon>Gunneridae</taxon>
        <taxon>Pentapetalae</taxon>
        <taxon>rosids</taxon>
        <taxon>fabids</taxon>
        <taxon>Malpighiales</taxon>
        <taxon>Euphorbiaceae</taxon>
        <taxon>Acalyphoideae</taxon>
        <taxon>Acalypheae</taxon>
        <taxon>Ricinus</taxon>
    </lineage>
</organism>
<dbReference type="Proteomes" id="UP000008311">
    <property type="component" value="Unassembled WGS sequence"/>
</dbReference>
<keyword evidence="2" id="KW-1185">Reference proteome</keyword>
<dbReference type="InParanoid" id="B9S0Y4"/>
<proteinExistence type="predicted"/>
<reference evidence="2" key="1">
    <citation type="journal article" date="2010" name="Nat. Biotechnol.">
        <title>Draft genome sequence of the oilseed species Ricinus communis.</title>
        <authorList>
            <person name="Chan A.P."/>
            <person name="Crabtree J."/>
            <person name="Zhao Q."/>
            <person name="Lorenzi H."/>
            <person name="Orvis J."/>
            <person name="Puiu D."/>
            <person name="Melake-Berhan A."/>
            <person name="Jones K.M."/>
            <person name="Redman J."/>
            <person name="Chen G."/>
            <person name="Cahoon E.B."/>
            <person name="Gedil M."/>
            <person name="Stanke M."/>
            <person name="Haas B.J."/>
            <person name="Wortman J.R."/>
            <person name="Fraser-Liggett C.M."/>
            <person name="Ravel J."/>
            <person name="Rabinowicz P.D."/>
        </authorList>
    </citation>
    <scope>NUCLEOTIDE SEQUENCE [LARGE SCALE GENOMIC DNA]</scope>
    <source>
        <strain evidence="2">cv. Hale</strain>
    </source>
</reference>